<dbReference type="EMBL" id="JAAAIN010000041">
    <property type="protein sequence ID" value="KAG0322082.1"/>
    <property type="molecule type" value="Genomic_DNA"/>
</dbReference>
<evidence type="ECO:0000313" key="5">
    <source>
        <dbReference type="EMBL" id="KAG0322082.1"/>
    </source>
</evidence>
<dbReference type="SUPFAM" id="SSF117281">
    <property type="entry name" value="Kelch motif"/>
    <property type="match status" value="1"/>
</dbReference>
<feature type="compositionally biased region" description="Low complexity" evidence="3">
    <location>
        <begin position="621"/>
        <end position="630"/>
    </location>
</feature>
<dbReference type="AlphaFoldDB" id="A0A9P6RP52"/>
<protein>
    <recommendedName>
        <fullName evidence="7">Galactose oxidase</fullName>
    </recommendedName>
</protein>
<feature type="compositionally biased region" description="Pro residues" evidence="3">
    <location>
        <begin position="515"/>
        <end position="530"/>
    </location>
</feature>
<dbReference type="PANTHER" id="PTHR46093:SF18">
    <property type="entry name" value="FIBRONECTIN TYPE-III DOMAIN-CONTAINING PROTEIN"/>
    <property type="match status" value="1"/>
</dbReference>
<dbReference type="Pfam" id="PF24681">
    <property type="entry name" value="Kelch_KLHDC2_KLHL20_DRC7"/>
    <property type="match status" value="1"/>
</dbReference>
<feature type="region of interest" description="Disordered" evidence="3">
    <location>
        <begin position="461"/>
        <end position="575"/>
    </location>
</feature>
<keyword evidence="4" id="KW-1133">Transmembrane helix</keyword>
<feature type="transmembrane region" description="Helical" evidence="4">
    <location>
        <begin position="245"/>
        <end position="268"/>
    </location>
</feature>
<dbReference type="OrthoDB" id="432528at2759"/>
<keyword evidence="4" id="KW-0812">Transmembrane</keyword>
<feature type="region of interest" description="Disordered" evidence="3">
    <location>
        <begin position="279"/>
        <end position="364"/>
    </location>
</feature>
<dbReference type="Gene3D" id="2.120.10.80">
    <property type="entry name" value="Kelch-type beta propeller"/>
    <property type="match status" value="1"/>
</dbReference>
<accession>A0A9P6RP52</accession>
<evidence type="ECO:0000256" key="3">
    <source>
        <dbReference type="SAM" id="MobiDB-lite"/>
    </source>
</evidence>
<feature type="region of interest" description="Disordered" evidence="3">
    <location>
        <begin position="617"/>
        <end position="692"/>
    </location>
</feature>
<keyword evidence="1" id="KW-0880">Kelch repeat</keyword>
<proteinExistence type="predicted"/>
<evidence type="ECO:0000256" key="1">
    <source>
        <dbReference type="ARBA" id="ARBA00022441"/>
    </source>
</evidence>
<organism evidence="5 6">
    <name type="scientific">Linnemannia gamsii</name>
    <dbReference type="NCBI Taxonomy" id="64522"/>
    <lineage>
        <taxon>Eukaryota</taxon>
        <taxon>Fungi</taxon>
        <taxon>Fungi incertae sedis</taxon>
        <taxon>Mucoromycota</taxon>
        <taxon>Mortierellomycotina</taxon>
        <taxon>Mortierellomycetes</taxon>
        <taxon>Mortierellales</taxon>
        <taxon>Mortierellaceae</taxon>
        <taxon>Linnemannia</taxon>
    </lineage>
</organism>
<dbReference type="Proteomes" id="UP000823405">
    <property type="component" value="Unassembled WGS sequence"/>
</dbReference>
<feature type="region of interest" description="Disordered" evidence="3">
    <location>
        <begin position="218"/>
        <end position="237"/>
    </location>
</feature>
<evidence type="ECO:0000313" key="6">
    <source>
        <dbReference type="Proteomes" id="UP000823405"/>
    </source>
</evidence>
<name>A0A9P6RP52_9FUNG</name>
<keyword evidence="6" id="KW-1185">Reference proteome</keyword>
<keyword evidence="4" id="KW-0472">Membrane</keyword>
<reference evidence="5" key="1">
    <citation type="journal article" date="2020" name="Fungal Divers.">
        <title>Resolving the Mortierellaceae phylogeny through synthesis of multi-gene phylogenetics and phylogenomics.</title>
        <authorList>
            <person name="Vandepol N."/>
            <person name="Liber J."/>
            <person name="Desiro A."/>
            <person name="Na H."/>
            <person name="Kennedy M."/>
            <person name="Barry K."/>
            <person name="Grigoriev I.V."/>
            <person name="Miller A.N."/>
            <person name="O'Donnell K."/>
            <person name="Stajich J.E."/>
            <person name="Bonito G."/>
        </authorList>
    </citation>
    <scope>NUCLEOTIDE SEQUENCE</scope>
    <source>
        <strain evidence="5">NVP60</strain>
    </source>
</reference>
<feature type="region of interest" description="Disordered" evidence="3">
    <location>
        <begin position="421"/>
        <end position="445"/>
    </location>
</feature>
<comment type="caution">
    <text evidence="5">The sequence shown here is derived from an EMBL/GenBank/DDBJ whole genome shotgun (WGS) entry which is preliminary data.</text>
</comment>
<dbReference type="InterPro" id="IPR015915">
    <property type="entry name" value="Kelch-typ_b-propeller"/>
</dbReference>
<feature type="compositionally biased region" description="Polar residues" evidence="3">
    <location>
        <begin position="683"/>
        <end position="692"/>
    </location>
</feature>
<dbReference type="SMART" id="SM00612">
    <property type="entry name" value="Kelch"/>
    <property type="match status" value="1"/>
</dbReference>
<evidence type="ECO:0000256" key="2">
    <source>
        <dbReference type="ARBA" id="ARBA00022737"/>
    </source>
</evidence>
<feature type="compositionally biased region" description="Basic and acidic residues" evidence="3">
    <location>
        <begin position="280"/>
        <end position="293"/>
    </location>
</feature>
<gene>
    <name evidence="5" type="ORF">BGZ97_008831</name>
</gene>
<evidence type="ECO:0000256" key="4">
    <source>
        <dbReference type="SAM" id="Phobius"/>
    </source>
</evidence>
<feature type="compositionally biased region" description="Low complexity" evidence="3">
    <location>
        <begin position="479"/>
        <end position="503"/>
    </location>
</feature>
<feature type="compositionally biased region" description="Low complexity" evidence="3">
    <location>
        <begin position="547"/>
        <end position="572"/>
    </location>
</feature>
<evidence type="ECO:0008006" key="7">
    <source>
        <dbReference type="Google" id="ProtNLM"/>
    </source>
</evidence>
<feature type="compositionally biased region" description="Basic and acidic residues" evidence="3">
    <location>
        <begin position="664"/>
        <end position="680"/>
    </location>
</feature>
<dbReference type="PANTHER" id="PTHR46093">
    <property type="entry name" value="ACYL-COA-BINDING DOMAIN-CONTAINING PROTEIN 5"/>
    <property type="match status" value="1"/>
</dbReference>
<dbReference type="InterPro" id="IPR006652">
    <property type="entry name" value="Kelch_1"/>
</dbReference>
<keyword evidence="2" id="KW-0677">Repeat</keyword>
<sequence>MSNLSTLQDLVAPALGVKGTCFRLTHQWTPLTSPPAPYSGLEGQTAVSDPNTGLIYVIGGFWNLDGKLPTTIGINNFLTVIDPTQSTGTRIVSQTPATGMNNLTGAVALTSGSSVPGGRLDACAAATDDGSQIIVFGGELNIQSFLSSIYVLNVATQVWRRGPDVATPRSQSACAYHDGYFVVFGGTGSRNMSEDMHTTQPLVFNVETLLWVLQFTPKEAPPGNGSGGNSTVDNGDGRNKGKSNIGLIVACAFGGFMALVGIMVAVILNRKAHHRRRRDIFKTATDKHTKRPDVTNVVPREAAAFIHHSGGGAGAEGRRSGVNDSDDDDEHDFPPFHRPRNPPTNTHPYKPFTPSEFYPSTYGNKPTTTTATAATVAGATASKVSTPTNYGLTDFGYTPIIATEAAATTNGAPLMAAAGATSSRPVSSSSRPASTSSRPASFTTTAVQSDPSFCYKQIQTEMDKPHSKSPSPLPPPVPRTSTFVPRTSYTPSSPTDSDQTDSTILGYVSTMISPPVRPAVGLPPPIPRRPPSGAGYYSMASVGDTRAPVVAASANQQQQQQRPPSPSTQAPQYRGDEHAHYQPQLYQSQQQHQYPYYSQYQRQKPYQQSNSIQGYIQEQPQHSTSSSTAAEEAETQPPHPATDENKAFHGTWTNDRRRHVAPHAVREVPVEKYRDYKVEAPRQPQTGQGSFH</sequence>